<evidence type="ECO:0000259" key="2">
    <source>
        <dbReference type="Pfam" id="PF13556"/>
    </source>
</evidence>
<gene>
    <name evidence="4" type="ORF">DPM12_00235</name>
</gene>
<protein>
    <submittedName>
        <fullName evidence="4">PucR family transcriptional regulator</fullName>
    </submittedName>
</protein>
<feature type="domain" description="PucR C-terminal helix-turn-helix" evidence="2">
    <location>
        <begin position="474"/>
        <end position="530"/>
    </location>
</feature>
<dbReference type="InterPro" id="IPR041522">
    <property type="entry name" value="CdaR_GGDEF"/>
</dbReference>
<evidence type="ECO:0000313" key="4">
    <source>
        <dbReference type="EMBL" id="RAW18562.1"/>
    </source>
</evidence>
<feature type="domain" description="CdaR GGDEF-like" evidence="3">
    <location>
        <begin position="297"/>
        <end position="419"/>
    </location>
</feature>
<dbReference type="Gene3D" id="1.10.10.2840">
    <property type="entry name" value="PucR C-terminal helix-turn-helix domain"/>
    <property type="match status" value="1"/>
</dbReference>
<dbReference type="Pfam" id="PF17853">
    <property type="entry name" value="GGDEF_2"/>
    <property type="match status" value="1"/>
</dbReference>
<dbReference type="PANTHER" id="PTHR33744">
    <property type="entry name" value="CARBOHYDRATE DIACID REGULATOR"/>
    <property type="match status" value="1"/>
</dbReference>
<dbReference type="InterPro" id="IPR051448">
    <property type="entry name" value="CdaR-like_regulators"/>
</dbReference>
<evidence type="ECO:0000313" key="5">
    <source>
        <dbReference type="Proteomes" id="UP000250462"/>
    </source>
</evidence>
<dbReference type="PANTHER" id="PTHR33744:SF17">
    <property type="entry name" value="CONSERVED PROTEIN"/>
    <property type="match status" value="1"/>
</dbReference>
<dbReference type="AlphaFoldDB" id="A0A329R4V7"/>
<comment type="similarity">
    <text evidence="1">Belongs to the CdaR family.</text>
</comment>
<dbReference type="Pfam" id="PF13556">
    <property type="entry name" value="HTH_30"/>
    <property type="match status" value="1"/>
</dbReference>
<dbReference type="InterPro" id="IPR025736">
    <property type="entry name" value="PucR_C-HTH_dom"/>
</dbReference>
<dbReference type="EMBL" id="QMIG01000001">
    <property type="protein sequence ID" value="RAW18562.1"/>
    <property type="molecule type" value="Genomic_DNA"/>
</dbReference>
<accession>A0A329R4V7</accession>
<evidence type="ECO:0000256" key="1">
    <source>
        <dbReference type="ARBA" id="ARBA00006754"/>
    </source>
</evidence>
<dbReference type="Proteomes" id="UP000250462">
    <property type="component" value="Unassembled WGS sequence"/>
</dbReference>
<name>A0A329R4V7_9ACTN</name>
<reference evidence="4 5" key="1">
    <citation type="submission" date="2018-06" db="EMBL/GenBank/DDBJ databases">
        <title>Phytoactinopolyspora halophila sp. nov., a novel halophilic actinomycete isolated from a saline soil in China.</title>
        <authorList>
            <person name="Tang S.-K."/>
        </authorList>
    </citation>
    <scope>NUCLEOTIDE SEQUENCE [LARGE SCALE GENOMIC DNA]</scope>
    <source>
        <strain evidence="4 5">YIM 96934</strain>
    </source>
</reference>
<dbReference type="OrthoDB" id="3190266at2"/>
<sequence>MAQRPRATLGRVIDDLGSTLIEVIAGDVDAGTEVGGVAIHDPIDPPVMPEGTLLLGVGLAGAEEIAGVLREAGAAGAAGLIVRVPIEMSRQVREAVEETGVALFGLTRGASWAQVAAMLRSLLAVDDLGVDDGETLAGAAAGDLFAMANAVSALLDAPVTIEDLNSRVLAFSANQDVADAPRKETVLGRQVPERFTRELERRGVFREMYGSDRPVYVANLPGVDLPRVAVRVSAGDEILGSIWAAVSKPLPAEREQALLDSATLVALHMLRQRAGADVERRLQAELVATLVEGGPTAPEAAERLGVATGPSCVMALALREGSDASAVEAELQRVSGAFALHLGATHHRSAVALVGGVVYGVVPLARRDPEADRRAVAIAREFLDRIGDHSGVVIGIGRSAADATELPRSRADADRALRVLRNGPGPSRVARAEDVWAASLLLELGDLMAADRQELAGAVARLAAYDARHRGEMVETLRAWLDAFGDVAAAAAQLHVHPNTFRYRLRRIRQIAEIDLDDPEARFAAMLELRLNSNTRLR</sequence>
<dbReference type="RefSeq" id="WP_112256109.1">
    <property type="nucleotide sequence ID" value="NZ_QMIG01000001.1"/>
</dbReference>
<dbReference type="InterPro" id="IPR042070">
    <property type="entry name" value="PucR_C-HTH_sf"/>
</dbReference>
<comment type="caution">
    <text evidence="4">The sequence shown here is derived from an EMBL/GenBank/DDBJ whole genome shotgun (WGS) entry which is preliminary data.</text>
</comment>
<proteinExistence type="inferred from homology"/>
<evidence type="ECO:0000259" key="3">
    <source>
        <dbReference type="Pfam" id="PF17853"/>
    </source>
</evidence>
<organism evidence="4 5">
    <name type="scientific">Phytoactinopolyspora halophila</name>
    <dbReference type="NCBI Taxonomy" id="1981511"/>
    <lineage>
        <taxon>Bacteria</taxon>
        <taxon>Bacillati</taxon>
        <taxon>Actinomycetota</taxon>
        <taxon>Actinomycetes</taxon>
        <taxon>Jiangellales</taxon>
        <taxon>Jiangellaceae</taxon>
        <taxon>Phytoactinopolyspora</taxon>
    </lineage>
</organism>
<keyword evidence="5" id="KW-1185">Reference proteome</keyword>